<dbReference type="EMBL" id="QOKY01000130">
    <property type="protein sequence ID" value="RMZ57135.1"/>
    <property type="molecule type" value="Genomic_DNA"/>
</dbReference>
<feature type="region of interest" description="Disordered" evidence="1">
    <location>
        <begin position="27"/>
        <end position="50"/>
    </location>
</feature>
<dbReference type="Proteomes" id="UP000279271">
    <property type="component" value="Unassembled WGS sequence"/>
</dbReference>
<protein>
    <submittedName>
        <fullName evidence="2">Uncharacterized protein</fullName>
    </submittedName>
</protein>
<proteinExistence type="predicted"/>
<reference evidence="4" key="2">
    <citation type="journal article" date="2018" name="Algal Res.">
        <title>Characterization of plant carbon substrate utilization by Auxenochlorella protothecoides.</title>
        <authorList>
            <person name="Vogler B.W."/>
            <person name="Starkenburg S.R."/>
            <person name="Sudasinghe N."/>
            <person name="Schambach J.Y."/>
            <person name="Rollin J.A."/>
            <person name="Pattathil S."/>
            <person name="Barry A.N."/>
        </authorList>
    </citation>
    <scope>NUCLEOTIDE SEQUENCE [LARGE SCALE GENOMIC DNA]</scope>
    <source>
        <strain evidence="4">UTEX 25</strain>
    </source>
</reference>
<reference evidence="3" key="4">
    <citation type="submission" date="2018-11" db="EMBL/GenBank/DDBJ databases">
        <title>Characterization of plant carbon substrate utilization by Auxenochlorella protothecoides.</title>
        <authorList>
            <person name="Vogler B.W."/>
            <person name="Starkenburg S.R."/>
            <person name="Sudasinghe N."/>
            <person name="Schambach J.Y."/>
            <person name="Rollin J.A."/>
            <person name="Pattathil S."/>
            <person name="Barry A.N."/>
        </authorList>
    </citation>
    <scope>NUCLEOTIDE SEQUENCE [LARGE SCALE GENOMIC DNA]</scope>
    <source>
        <strain evidence="3">UTEX 25</strain>
    </source>
</reference>
<organism evidence="2">
    <name type="scientific">Auxenochlorella protothecoides</name>
    <name type="common">Green microalga</name>
    <name type="synonym">Chlorella protothecoides</name>
    <dbReference type="NCBI Taxonomy" id="3075"/>
    <lineage>
        <taxon>Eukaryota</taxon>
        <taxon>Viridiplantae</taxon>
        <taxon>Chlorophyta</taxon>
        <taxon>core chlorophytes</taxon>
        <taxon>Trebouxiophyceae</taxon>
        <taxon>Chlorellales</taxon>
        <taxon>Chlorellaceae</taxon>
        <taxon>Auxenochlorella</taxon>
    </lineage>
</organism>
<reference evidence="3" key="3">
    <citation type="submission" date="2018-10" db="EMBL/GenBank/DDBJ databases">
        <authorList>
            <person name="Hovde B."/>
            <person name="Zhang X."/>
        </authorList>
    </citation>
    <scope>NUCLEOTIDE SEQUENCE [LARGE SCALE GENOMIC DNA]</scope>
    <source>
        <strain evidence="3">UTEX 25</strain>
    </source>
</reference>
<dbReference type="EMBL" id="GDKF01010245">
    <property type="protein sequence ID" value="JAT68377.1"/>
    <property type="molecule type" value="Transcribed_RNA"/>
</dbReference>
<name>A0A1D1ZNJ6_AUXPR</name>
<sequence>MSGAVCSSLRAWPVGGQALILKDRSSASSLPEDAATGCSLNRVSPSTRDDAGSVHWAEQLALEASFRHAPFAMASPIKPILKQRPSGFVHPYADEPAPQLAWAAVKCQQQHQRRCLTLVGAKRPRLASWN</sequence>
<reference evidence="2" key="1">
    <citation type="submission" date="2015-08" db="EMBL/GenBank/DDBJ databases">
        <authorList>
            <person name="Babu N.S."/>
            <person name="Beckwith C.J."/>
            <person name="Beseler K.G."/>
            <person name="Brison A."/>
            <person name="Carone J.V."/>
            <person name="Caskin T.P."/>
            <person name="Diamond M."/>
            <person name="Durham M.E."/>
            <person name="Foxe J.M."/>
            <person name="Go M."/>
            <person name="Henderson B.A."/>
            <person name="Jones I.B."/>
            <person name="McGettigan J.A."/>
            <person name="Micheletti S.J."/>
            <person name="Nasrallah M.E."/>
            <person name="Ortiz D."/>
            <person name="Piller C.R."/>
            <person name="Privatt S.R."/>
            <person name="Schneider S.L."/>
            <person name="Sharp S."/>
            <person name="Smith T.C."/>
            <person name="Stanton J.D."/>
            <person name="Ullery H.E."/>
            <person name="Wilson R.J."/>
            <person name="Serrano M.G."/>
            <person name="Buck G."/>
            <person name="Lee V."/>
            <person name="Wang Y."/>
            <person name="Carvalho R."/>
            <person name="Voegtly L."/>
            <person name="Shi R."/>
            <person name="Duckworth R."/>
            <person name="Johnson A."/>
            <person name="Loviza R."/>
            <person name="Walstead R."/>
            <person name="Shah Z."/>
            <person name="Kiflezghi M."/>
            <person name="Wade K."/>
            <person name="Ball S.L."/>
            <person name="Bradley K.W."/>
            <person name="Asai D.J."/>
            <person name="Bowman C.A."/>
            <person name="Russell D.A."/>
            <person name="Pope W.H."/>
            <person name="Jacobs-Sera D."/>
            <person name="Hendrix R.W."/>
            <person name="Hatfull G.F."/>
        </authorList>
    </citation>
    <scope>NUCLEOTIDE SEQUENCE</scope>
</reference>
<gene>
    <name evidence="3" type="ORF">APUTEX25_002367</name>
    <name evidence="2" type="ORF">g.197</name>
</gene>
<accession>A0A1D1ZNJ6</accession>
<evidence type="ECO:0000313" key="3">
    <source>
        <dbReference type="EMBL" id="RMZ57135.1"/>
    </source>
</evidence>
<evidence type="ECO:0000313" key="4">
    <source>
        <dbReference type="Proteomes" id="UP000279271"/>
    </source>
</evidence>
<evidence type="ECO:0000256" key="1">
    <source>
        <dbReference type="SAM" id="MobiDB-lite"/>
    </source>
</evidence>
<dbReference type="AlphaFoldDB" id="A0A1D1ZNJ6"/>
<evidence type="ECO:0000313" key="2">
    <source>
        <dbReference type="EMBL" id="JAT68377.1"/>
    </source>
</evidence>